<reference evidence="1" key="2">
    <citation type="journal article" date="2015" name="Data Brief">
        <title>Shoot transcriptome of the giant reed, Arundo donax.</title>
        <authorList>
            <person name="Barrero R.A."/>
            <person name="Guerrero F.D."/>
            <person name="Moolhuijzen P."/>
            <person name="Goolsby J.A."/>
            <person name="Tidwell J."/>
            <person name="Bellgard S.E."/>
            <person name="Bellgard M.I."/>
        </authorList>
    </citation>
    <scope>NUCLEOTIDE SEQUENCE</scope>
    <source>
        <tissue evidence="1">Shoot tissue taken approximately 20 cm above the soil surface</tissue>
    </source>
</reference>
<accession>A0A0A9GRW5</accession>
<dbReference type="EMBL" id="GBRH01172605">
    <property type="protein sequence ID" value="JAE25291.1"/>
    <property type="molecule type" value="Transcribed_RNA"/>
</dbReference>
<evidence type="ECO:0000313" key="1">
    <source>
        <dbReference type="EMBL" id="JAE25291.1"/>
    </source>
</evidence>
<sequence>MLPPSYESWASSKALRHPSLCLSCMYRLSIRTFACLCQGGSSGLGDTVGSHVLEAVSLE</sequence>
<organism evidence="1">
    <name type="scientific">Arundo donax</name>
    <name type="common">Giant reed</name>
    <name type="synonym">Donax arundinaceus</name>
    <dbReference type="NCBI Taxonomy" id="35708"/>
    <lineage>
        <taxon>Eukaryota</taxon>
        <taxon>Viridiplantae</taxon>
        <taxon>Streptophyta</taxon>
        <taxon>Embryophyta</taxon>
        <taxon>Tracheophyta</taxon>
        <taxon>Spermatophyta</taxon>
        <taxon>Magnoliopsida</taxon>
        <taxon>Liliopsida</taxon>
        <taxon>Poales</taxon>
        <taxon>Poaceae</taxon>
        <taxon>PACMAD clade</taxon>
        <taxon>Arundinoideae</taxon>
        <taxon>Arundineae</taxon>
        <taxon>Arundo</taxon>
    </lineage>
</organism>
<name>A0A0A9GRW5_ARUDO</name>
<dbReference type="AlphaFoldDB" id="A0A0A9GRW5"/>
<protein>
    <submittedName>
        <fullName evidence="1">Uncharacterized protein</fullName>
    </submittedName>
</protein>
<proteinExistence type="predicted"/>
<reference evidence="1" key="1">
    <citation type="submission" date="2014-09" db="EMBL/GenBank/DDBJ databases">
        <authorList>
            <person name="Magalhaes I.L.F."/>
            <person name="Oliveira U."/>
            <person name="Santos F.R."/>
            <person name="Vidigal T.H.D.A."/>
            <person name="Brescovit A.D."/>
            <person name="Santos A.J."/>
        </authorList>
    </citation>
    <scope>NUCLEOTIDE SEQUENCE</scope>
    <source>
        <tissue evidence="1">Shoot tissue taken approximately 20 cm above the soil surface</tissue>
    </source>
</reference>